<accession>A0A8H9NU85</accession>
<keyword evidence="1 4" id="KW-0378">Hydrolase</keyword>
<evidence type="ECO:0000256" key="5">
    <source>
        <dbReference type="SAM" id="Coils"/>
    </source>
</evidence>
<protein>
    <submittedName>
        <fullName evidence="7">Patatin-like phospholipase family protein</fullName>
    </submittedName>
</protein>
<dbReference type="GO" id="GO:0016787">
    <property type="term" value="F:hydrolase activity"/>
    <property type="evidence" value="ECO:0007669"/>
    <property type="project" value="UniProtKB-UniRule"/>
</dbReference>
<dbReference type="Proteomes" id="UP000864563">
    <property type="component" value="Unassembled WGS sequence"/>
</dbReference>
<keyword evidence="5" id="KW-0175">Coiled coil</keyword>
<dbReference type="InterPro" id="IPR016035">
    <property type="entry name" value="Acyl_Trfase/lysoPLipase"/>
</dbReference>
<feature type="active site" description="Nucleophile" evidence="4">
    <location>
        <position position="49"/>
    </location>
</feature>
<keyword evidence="2 4" id="KW-0442">Lipid degradation</keyword>
<evidence type="ECO:0000259" key="6">
    <source>
        <dbReference type="PROSITE" id="PS51635"/>
    </source>
</evidence>
<feature type="active site" description="Proton acceptor" evidence="4">
    <location>
        <position position="231"/>
    </location>
</feature>
<dbReference type="AlphaFoldDB" id="A0A8H9NU85"/>
<keyword evidence="3 4" id="KW-0443">Lipid metabolism</keyword>
<sequence length="406" mass="44305">MVAVTLSGGGARAAAFGLGVLKELKRTEFTLDGRPTTLLDEVSIVSGVSGGSILAAHYAAFGDQTLERFEPDFLLKPFESTLLKQVFYPNNLFNLTSPWFGRTHILAHRFDELYEGMTFGDVRKNPKAPSLLITATDLTTGAPFDFTPEQFSLICSDLNSVPLSFAVASSSAVPIILSPMTLRNFSDRCGKALFPPDGEASSSTDFRIQLLRQSTDGYLDAKARPYIHLVDGGVSDNLGIRLMIDRLMANGSIYNSFSGVPRHSIRRIVLVAVNSARDLATRVDLSDEVPSTGEVLETLLYGAGARETQITLSLLENDIKRIAAELDENRNQEDSPFSPDVEIHLITVSLRDLEEPDIRTSLLRVPTAFTIEALDVRALQDAGAAALRSSTAFQGLKQSLDHLDKR</sequence>
<gene>
    <name evidence="7" type="ORF">I8Y00_001863</name>
</gene>
<evidence type="ECO:0000256" key="2">
    <source>
        <dbReference type="ARBA" id="ARBA00022963"/>
    </source>
</evidence>
<proteinExistence type="predicted"/>
<evidence type="ECO:0000256" key="4">
    <source>
        <dbReference type="PROSITE-ProRule" id="PRU01161"/>
    </source>
</evidence>
<evidence type="ECO:0000256" key="3">
    <source>
        <dbReference type="ARBA" id="ARBA00023098"/>
    </source>
</evidence>
<dbReference type="Gene3D" id="3.40.1090.10">
    <property type="entry name" value="Cytosolic phospholipase A2 catalytic domain"/>
    <property type="match status" value="1"/>
</dbReference>
<dbReference type="PANTHER" id="PTHR14226">
    <property type="entry name" value="NEUROPATHY TARGET ESTERASE/SWISS CHEESE D.MELANOGASTER"/>
    <property type="match status" value="1"/>
</dbReference>
<comment type="caution">
    <text evidence="4">Lacks conserved residue(s) required for the propagation of feature annotation.</text>
</comment>
<feature type="short sequence motif" description="DGA/G" evidence="4">
    <location>
        <begin position="231"/>
        <end position="233"/>
    </location>
</feature>
<dbReference type="PANTHER" id="PTHR14226:SF78">
    <property type="entry name" value="SLR0060 PROTEIN"/>
    <property type="match status" value="1"/>
</dbReference>
<evidence type="ECO:0000313" key="7">
    <source>
        <dbReference type="EMBL" id="HAT1585531.1"/>
    </source>
</evidence>
<reference evidence="7" key="1">
    <citation type="journal article" date="2018" name="Genome Biol.">
        <title>SKESA: strategic k-mer extension for scrupulous assemblies.</title>
        <authorList>
            <person name="Souvorov A."/>
            <person name="Agarwala R."/>
            <person name="Lipman D.J."/>
        </authorList>
    </citation>
    <scope>NUCLEOTIDE SEQUENCE</scope>
    <source>
        <strain evidence="7">YDC697-2</strain>
    </source>
</reference>
<evidence type="ECO:0000256" key="1">
    <source>
        <dbReference type="ARBA" id="ARBA00022801"/>
    </source>
</evidence>
<dbReference type="GO" id="GO:0016042">
    <property type="term" value="P:lipid catabolic process"/>
    <property type="evidence" value="ECO:0007669"/>
    <property type="project" value="UniProtKB-UniRule"/>
</dbReference>
<feature type="domain" description="PNPLA" evidence="6">
    <location>
        <begin position="5"/>
        <end position="244"/>
    </location>
</feature>
<organism evidence="7">
    <name type="scientific">Citrobacter farmeri</name>
    <dbReference type="NCBI Taxonomy" id="67824"/>
    <lineage>
        <taxon>Bacteria</taxon>
        <taxon>Pseudomonadati</taxon>
        <taxon>Pseudomonadota</taxon>
        <taxon>Gammaproteobacteria</taxon>
        <taxon>Enterobacterales</taxon>
        <taxon>Enterobacteriaceae</taxon>
        <taxon>Citrobacter</taxon>
    </lineage>
</organism>
<reference evidence="7" key="2">
    <citation type="submission" date="2020-11" db="EMBL/GenBank/DDBJ databases">
        <authorList>
            <consortium name="NCBI Pathogen Detection Project"/>
        </authorList>
    </citation>
    <scope>NUCLEOTIDE SEQUENCE</scope>
    <source>
        <strain evidence="7">YDC697-2</strain>
    </source>
</reference>
<dbReference type="SUPFAM" id="SSF52151">
    <property type="entry name" value="FabD/lysophospholipase-like"/>
    <property type="match status" value="1"/>
</dbReference>
<feature type="coiled-coil region" evidence="5">
    <location>
        <begin position="305"/>
        <end position="332"/>
    </location>
</feature>
<dbReference type="InterPro" id="IPR002641">
    <property type="entry name" value="PNPLA_dom"/>
</dbReference>
<dbReference type="InterPro" id="IPR050301">
    <property type="entry name" value="NTE"/>
</dbReference>
<name>A0A8H9NU85_9ENTR</name>
<dbReference type="EMBL" id="DACSDU010000006">
    <property type="protein sequence ID" value="HAT1585531.1"/>
    <property type="molecule type" value="Genomic_DNA"/>
</dbReference>
<dbReference type="Pfam" id="PF01734">
    <property type="entry name" value="Patatin"/>
    <property type="match status" value="1"/>
</dbReference>
<dbReference type="PROSITE" id="PS51635">
    <property type="entry name" value="PNPLA"/>
    <property type="match status" value="1"/>
</dbReference>
<feature type="short sequence motif" description="GXSXG" evidence="4">
    <location>
        <begin position="47"/>
        <end position="51"/>
    </location>
</feature>
<comment type="caution">
    <text evidence="7">The sequence shown here is derived from an EMBL/GenBank/DDBJ whole genome shotgun (WGS) entry which is preliminary data.</text>
</comment>